<dbReference type="FunFam" id="1.20.1250.20:FF:000025">
    <property type="entry name" value="probable polyol transporter 4"/>
    <property type="match status" value="1"/>
</dbReference>
<feature type="transmembrane region" description="Helical" evidence="13">
    <location>
        <begin position="77"/>
        <end position="94"/>
    </location>
</feature>
<feature type="region of interest" description="Disordered" evidence="12">
    <location>
        <begin position="1"/>
        <end position="31"/>
    </location>
</feature>
<feature type="transmembrane region" description="Helical" evidence="13">
    <location>
        <begin position="366"/>
        <end position="388"/>
    </location>
</feature>
<dbReference type="Proteomes" id="UP001161247">
    <property type="component" value="Chromosome 3"/>
</dbReference>
<dbReference type="InterPro" id="IPR050814">
    <property type="entry name" value="Myo-inositol_Transporter"/>
</dbReference>
<dbReference type="NCBIfam" id="TIGR00879">
    <property type="entry name" value="SP"/>
    <property type="match status" value="1"/>
</dbReference>
<evidence type="ECO:0000256" key="7">
    <source>
        <dbReference type="ARBA" id="ARBA00022989"/>
    </source>
</evidence>
<keyword evidence="4" id="KW-0762">Sugar transport</keyword>
<accession>A0AAV1CX83</accession>
<keyword evidence="16" id="KW-1185">Reference proteome</keyword>
<gene>
    <name evidence="15" type="ORF">OLC1_LOCUS10184</name>
</gene>
<comment type="subcellular location">
    <subcellularLocation>
        <location evidence="1">Membrane</location>
        <topology evidence="1">Multi-pass membrane protein</topology>
    </subcellularLocation>
</comment>
<reference evidence="15" key="1">
    <citation type="submission" date="2023-03" db="EMBL/GenBank/DDBJ databases">
        <authorList>
            <person name="Julca I."/>
        </authorList>
    </citation>
    <scope>NUCLEOTIDE SEQUENCE</scope>
</reference>
<name>A0AAV1CX83_OLDCO</name>
<dbReference type="InterPro" id="IPR020846">
    <property type="entry name" value="MFS_dom"/>
</dbReference>
<dbReference type="PROSITE" id="PS50850">
    <property type="entry name" value="MFS"/>
    <property type="match status" value="1"/>
</dbReference>
<sequence length="524" mass="56740">MENEEGPRSNMATVTTTWVNEEESQQEPKKKPRLNKYALGCAILASTNSILLGYDIGVMSGAVLSIKDQFNITSSQVEILVGSLNVVSLFGSIASGKTSDYIGRRYTIVVAAMTFLVGALVMGSAPNYGVLLAGRVIAGIGVGYALMISPVYVAEVSPTLTRGFLSSLPELFINIGILIGYIVNVALTDVSQKINWRLMLGLAGVPAVGIIIGVLQMPESPRWLVMKGRVEEARRVLRKTSETEEEAQDRLDDITKAATQAVGPNDIDPESSKSATEQDWHGQGVWKEIFMPTRQIRRILIIAVGINFFMQASGNDAVVYYTPSVFKNAGIKTRKGLIEVTIIMGLAKTSFVLVSALFLDQYGRRPLLLLGTTGQALSLAGLGISSMFLQHAHKKPVWAIAMSIVAVCADVSFFSIGLGPITWVYTSEIFPIRLRAQGSALAVSVNRVVSGAVSMSFLSVSEKITFGGTFFVLSGVMVIATIFFFFFLPETKGLGLEEIGEIFEDKEDQKRSSTSKESEMTPVT</sequence>
<evidence type="ECO:0000256" key="4">
    <source>
        <dbReference type="ARBA" id="ARBA00022597"/>
    </source>
</evidence>
<feature type="transmembrane region" description="Helical" evidence="13">
    <location>
        <begin position="299"/>
        <end position="320"/>
    </location>
</feature>
<feature type="transmembrane region" description="Helical" evidence="13">
    <location>
        <begin position="132"/>
        <end position="153"/>
    </location>
</feature>
<evidence type="ECO:0000313" key="15">
    <source>
        <dbReference type="EMBL" id="CAI9100324.1"/>
    </source>
</evidence>
<keyword evidence="8 13" id="KW-0472">Membrane</keyword>
<evidence type="ECO:0000313" key="16">
    <source>
        <dbReference type="Proteomes" id="UP001161247"/>
    </source>
</evidence>
<feature type="transmembrane region" description="Helical" evidence="13">
    <location>
        <begin position="198"/>
        <end position="217"/>
    </location>
</feature>
<proteinExistence type="inferred from homology"/>
<dbReference type="EMBL" id="OX459120">
    <property type="protein sequence ID" value="CAI9100324.1"/>
    <property type="molecule type" value="Genomic_DNA"/>
</dbReference>
<protein>
    <submittedName>
        <fullName evidence="15">OLC1v1037297C1</fullName>
    </submittedName>
</protein>
<keyword evidence="6" id="KW-0769">Symport</keyword>
<dbReference type="PANTHER" id="PTHR48020">
    <property type="entry name" value="PROTON MYO-INOSITOL COTRANSPORTER"/>
    <property type="match status" value="1"/>
</dbReference>
<evidence type="ECO:0000256" key="9">
    <source>
        <dbReference type="ARBA" id="ARBA00044504"/>
    </source>
</evidence>
<feature type="transmembrane region" description="Helical" evidence="13">
    <location>
        <begin position="106"/>
        <end position="126"/>
    </location>
</feature>
<dbReference type="GO" id="GO:0015293">
    <property type="term" value="F:symporter activity"/>
    <property type="evidence" value="ECO:0007669"/>
    <property type="project" value="UniProtKB-KW"/>
</dbReference>
<feature type="transmembrane region" description="Helical" evidence="13">
    <location>
        <begin position="400"/>
        <end position="426"/>
    </location>
</feature>
<feature type="coiled-coil region" evidence="11">
    <location>
        <begin position="230"/>
        <end position="257"/>
    </location>
</feature>
<evidence type="ECO:0000256" key="10">
    <source>
        <dbReference type="RuleBase" id="RU003346"/>
    </source>
</evidence>
<keyword evidence="11" id="KW-0175">Coiled coil</keyword>
<dbReference type="Gene3D" id="1.20.1250.20">
    <property type="entry name" value="MFS general substrate transporter like domains"/>
    <property type="match status" value="1"/>
</dbReference>
<comment type="similarity">
    <text evidence="2 10">Belongs to the major facilitator superfamily. Sugar transporter (TC 2.A.1.1) family.</text>
</comment>
<evidence type="ECO:0000256" key="11">
    <source>
        <dbReference type="SAM" id="Coils"/>
    </source>
</evidence>
<evidence type="ECO:0000256" key="5">
    <source>
        <dbReference type="ARBA" id="ARBA00022692"/>
    </source>
</evidence>
<evidence type="ECO:0000256" key="8">
    <source>
        <dbReference type="ARBA" id="ARBA00023136"/>
    </source>
</evidence>
<evidence type="ECO:0000256" key="3">
    <source>
        <dbReference type="ARBA" id="ARBA00022448"/>
    </source>
</evidence>
<evidence type="ECO:0000256" key="1">
    <source>
        <dbReference type="ARBA" id="ARBA00004141"/>
    </source>
</evidence>
<dbReference type="AlphaFoldDB" id="A0AAV1CX83"/>
<feature type="transmembrane region" description="Helical" evidence="13">
    <location>
        <begin position="165"/>
        <end position="186"/>
    </location>
</feature>
<feature type="transmembrane region" description="Helical" evidence="13">
    <location>
        <begin position="37"/>
        <end position="57"/>
    </location>
</feature>
<dbReference type="PRINTS" id="PR00171">
    <property type="entry name" value="SUGRTRNSPORT"/>
</dbReference>
<feature type="transmembrane region" description="Helical" evidence="13">
    <location>
        <begin position="464"/>
        <end position="488"/>
    </location>
</feature>
<keyword evidence="3 10" id="KW-0813">Transport</keyword>
<dbReference type="PROSITE" id="PS00216">
    <property type="entry name" value="SUGAR_TRANSPORT_1"/>
    <property type="match status" value="2"/>
</dbReference>
<evidence type="ECO:0000259" key="14">
    <source>
        <dbReference type="PROSITE" id="PS50850"/>
    </source>
</evidence>
<evidence type="ECO:0000256" key="2">
    <source>
        <dbReference type="ARBA" id="ARBA00010992"/>
    </source>
</evidence>
<keyword evidence="5 13" id="KW-0812">Transmembrane</keyword>
<dbReference type="PANTHER" id="PTHR48020:SF49">
    <property type="entry name" value="SUGAR TRANSPORTER"/>
    <property type="match status" value="1"/>
</dbReference>
<dbReference type="Pfam" id="PF00083">
    <property type="entry name" value="Sugar_tr"/>
    <property type="match status" value="1"/>
</dbReference>
<evidence type="ECO:0000256" key="6">
    <source>
        <dbReference type="ARBA" id="ARBA00022847"/>
    </source>
</evidence>
<feature type="domain" description="Major facilitator superfamily (MFS) profile" evidence="14">
    <location>
        <begin position="41"/>
        <end position="492"/>
    </location>
</feature>
<evidence type="ECO:0000256" key="13">
    <source>
        <dbReference type="SAM" id="Phobius"/>
    </source>
</evidence>
<evidence type="ECO:0000256" key="12">
    <source>
        <dbReference type="SAM" id="MobiDB-lite"/>
    </source>
</evidence>
<organism evidence="15 16">
    <name type="scientific">Oldenlandia corymbosa var. corymbosa</name>
    <dbReference type="NCBI Taxonomy" id="529605"/>
    <lineage>
        <taxon>Eukaryota</taxon>
        <taxon>Viridiplantae</taxon>
        <taxon>Streptophyta</taxon>
        <taxon>Embryophyta</taxon>
        <taxon>Tracheophyta</taxon>
        <taxon>Spermatophyta</taxon>
        <taxon>Magnoliopsida</taxon>
        <taxon>eudicotyledons</taxon>
        <taxon>Gunneridae</taxon>
        <taxon>Pentapetalae</taxon>
        <taxon>asterids</taxon>
        <taxon>lamiids</taxon>
        <taxon>Gentianales</taxon>
        <taxon>Rubiaceae</taxon>
        <taxon>Rubioideae</taxon>
        <taxon>Spermacoceae</taxon>
        <taxon>Hedyotis-Oldenlandia complex</taxon>
        <taxon>Oldenlandia</taxon>
    </lineage>
</organism>
<dbReference type="InterPro" id="IPR003663">
    <property type="entry name" value="Sugar/inositol_transpt"/>
</dbReference>
<feature type="compositionally biased region" description="Polar residues" evidence="12">
    <location>
        <begin position="10"/>
        <end position="19"/>
    </location>
</feature>
<dbReference type="PROSITE" id="PS00217">
    <property type="entry name" value="SUGAR_TRANSPORT_2"/>
    <property type="match status" value="1"/>
</dbReference>
<keyword evidence="7 13" id="KW-1133">Transmembrane helix</keyword>
<dbReference type="SUPFAM" id="SSF103473">
    <property type="entry name" value="MFS general substrate transporter"/>
    <property type="match status" value="1"/>
</dbReference>
<dbReference type="GO" id="GO:0016020">
    <property type="term" value="C:membrane"/>
    <property type="evidence" value="ECO:0007669"/>
    <property type="project" value="UniProtKB-SubCell"/>
</dbReference>
<dbReference type="InterPro" id="IPR036259">
    <property type="entry name" value="MFS_trans_sf"/>
</dbReference>
<dbReference type="InterPro" id="IPR005828">
    <property type="entry name" value="MFS_sugar_transport-like"/>
</dbReference>
<feature type="transmembrane region" description="Helical" evidence="13">
    <location>
        <begin position="340"/>
        <end position="359"/>
    </location>
</feature>
<dbReference type="InterPro" id="IPR005829">
    <property type="entry name" value="Sugar_transporter_CS"/>
</dbReference>
<comment type="similarity">
    <text evidence="9">Belongs to the major facilitator superfamily. Phosphate:H(+) symporter (TC 2.A.1.9) family.</text>
</comment>